<dbReference type="AlphaFoldDB" id="A0A0G0N4X9"/>
<organism evidence="1 2">
    <name type="scientific">Candidatus Woesebacteria bacterium GW2011_GWA1_39_21</name>
    <dbReference type="NCBI Taxonomy" id="1618550"/>
    <lineage>
        <taxon>Bacteria</taxon>
        <taxon>Candidatus Woeseibacteriota</taxon>
    </lineage>
</organism>
<protein>
    <submittedName>
        <fullName evidence="1">Uncharacterized protein</fullName>
    </submittedName>
</protein>
<name>A0A0G0N4X9_9BACT</name>
<reference evidence="1 2" key="1">
    <citation type="journal article" date="2015" name="Nature">
        <title>rRNA introns, odd ribosomes, and small enigmatic genomes across a large radiation of phyla.</title>
        <authorList>
            <person name="Brown C.T."/>
            <person name="Hug L.A."/>
            <person name="Thomas B.C."/>
            <person name="Sharon I."/>
            <person name="Castelle C.J."/>
            <person name="Singh A."/>
            <person name="Wilkins M.J."/>
            <person name="Williams K.H."/>
            <person name="Banfield J.F."/>
        </authorList>
    </citation>
    <scope>NUCLEOTIDE SEQUENCE [LARGE SCALE GENOMIC DNA]</scope>
</reference>
<proteinExistence type="predicted"/>
<comment type="caution">
    <text evidence="1">The sequence shown here is derived from an EMBL/GenBank/DDBJ whole genome shotgun (WGS) entry which is preliminary data.</text>
</comment>
<dbReference type="Proteomes" id="UP000034246">
    <property type="component" value="Unassembled WGS sequence"/>
</dbReference>
<evidence type="ECO:0000313" key="1">
    <source>
        <dbReference type="EMBL" id="KKR11244.1"/>
    </source>
</evidence>
<accession>A0A0G0N4X9</accession>
<evidence type="ECO:0000313" key="2">
    <source>
        <dbReference type="Proteomes" id="UP000034246"/>
    </source>
</evidence>
<dbReference type="STRING" id="1618550.UT39_C0009G0004"/>
<gene>
    <name evidence="1" type="ORF">UT39_C0009G0004</name>
</gene>
<sequence length="127" mass="14522">MSAETTKETVEVAFPEADIPYLKSAANEIGLEVKIPRDIRNAQEIKKRGLSVPGDLEPEEAYLLFEITGKIKEGSNPPRGIVVYLNDRMHREIPEDDVPTVLFRMERVEFNRLQRALDEVSSRLKQK</sequence>
<dbReference type="EMBL" id="LBWP01000009">
    <property type="protein sequence ID" value="KKR11244.1"/>
    <property type="molecule type" value="Genomic_DNA"/>
</dbReference>